<dbReference type="InterPro" id="IPR036249">
    <property type="entry name" value="Thioredoxin-like_sf"/>
</dbReference>
<gene>
    <name evidence="2" type="ORF">BBOH_1027</name>
</gene>
<dbReference type="Gene3D" id="3.40.30.10">
    <property type="entry name" value="Glutaredoxin"/>
    <property type="match status" value="1"/>
</dbReference>
<reference evidence="2 3" key="1">
    <citation type="submission" date="2014-03" db="EMBL/GenBank/DDBJ databases">
        <title>Genomics of Bifidobacteria.</title>
        <authorList>
            <person name="Ventura M."/>
            <person name="Milani C."/>
            <person name="Lugli G.A."/>
        </authorList>
    </citation>
    <scope>NUCLEOTIDE SEQUENCE [LARGE SCALE GENOMIC DNA]</scope>
    <source>
        <strain evidence="2 3">DSM 22767</strain>
    </source>
</reference>
<evidence type="ECO:0000313" key="3">
    <source>
        <dbReference type="Proteomes" id="UP000029096"/>
    </source>
</evidence>
<dbReference type="PANTHER" id="PTHR30041:SF8">
    <property type="entry name" value="PROTEIN YFFB"/>
    <property type="match status" value="1"/>
</dbReference>
<dbReference type="RefSeq" id="WP_033521364.1">
    <property type="nucleotide sequence ID" value="NZ_JDUS01000006.1"/>
</dbReference>
<dbReference type="PANTHER" id="PTHR30041">
    <property type="entry name" value="ARSENATE REDUCTASE"/>
    <property type="match status" value="1"/>
</dbReference>
<sequence>MTQATPQEGVQFVCYTRCSTCAKARTWLNEHHVSYTERDIKSDNPTAEELESWWRRSGLPLRRFFNTSGQLYRSLSLKNRLPKMNDKEMLDLLATNGMLVKRPIVVSANKVLVGFSPEAWETTFFSTADHIK</sequence>
<dbReference type="eggNOG" id="COG1393">
    <property type="taxonomic scope" value="Bacteria"/>
</dbReference>
<organism evidence="2 3">
    <name type="scientific">Bifidobacterium bohemicum DSM 22767</name>
    <dbReference type="NCBI Taxonomy" id="1437606"/>
    <lineage>
        <taxon>Bacteria</taxon>
        <taxon>Bacillati</taxon>
        <taxon>Actinomycetota</taxon>
        <taxon>Actinomycetes</taxon>
        <taxon>Bifidobacteriales</taxon>
        <taxon>Bifidobacteriaceae</taxon>
        <taxon>Bifidobacterium</taxon>
    </lineage>
</organism>
<dbReference type="AlphaFoldDB" id="A0A086ZGB1"/>
<dbReference type="OrthoDB" id="9803749at2"/>
<dbReference type="PROSITE" id="PS51354">
    <property type="entry name" value="GLUTAREDOXIN_2"/>
    <property type="match status" value="1"/>
</dbReference>
<dbReference type="Pfam" id="PF03960">
    <property type="entry name" value="ArsC"/>
    <property type="match status" value="1"/>
</dbReference>
<dbReference type="EMBL" id="JGYP01000002">
    <property type="protein sequence ID" value="KFI45561.1"/>
    <property type="molecule type" value="Genomic_DNA"/>
</dbReference>
<protein>
    <submittedName>
        <fullName evidence="2">ArsC family protein</fullName>
    </submittedName>
</protein>
<accession>A0A086ZGB1</accession>
<name>A0A086ZGB1_9BIFI</name>
<comment type="caution">
    <text evidence="2">The sequence shown here is derived from an EMBL/GenBank/DDBJ whole genome shotgun (WGS) entry which is preliminary data.</text>
</comment>
<keyword evidence="3" id="KW-1185">Reference proteome</keyword>
<dbReference type="SUPFAM" id="SSF52833">
    <property type="entry name" value="Thioredoxin-like"/>
    <property type="match status" value="1"/>
</dbReference>
<evidence type="ECO:0000313" key="2">
    <source>
        <dbReference type="EMBL" id="KFI45561.1"/>
    </source>
</evidence>
<dbReference type="STRING" id="1437606.BBOH_1027"/>
<proteinExistence type="inferred from homology"/>
<dbReference type="InterPro" id="IPR006504">
    <property type="entry name" value="Tscrpt_reg_Spx/MgsR"/>
</dbReference>
<dbReference type="InterPro" id="IPR006660">
    <property type="entry name" value="Arsenate_reductase-like"/>
</dbReference>
<evidence type="ECO:0000256" key="1">
    <source>
        <dbReference type="PROSITE-ProRule" id="PRU01282"/>
    </source>
</evidence>
<dbReference type="CDD" id="cd03036">
    <property type="entry name" value="ArsC_like"/>
    <property type="match status" value="1"/>
</dbReference>
<dbReference type="PROSITE" id="PS51353">
    <property type="entry name" value="ARSC"/>
    <property type="match status" value="1"/>
</dbReference>
<dbReference type="Proteomes" id="UP000029096">
    <property type="component" value="Unassembled WGS sequence"/>
</dbReference>
<dbReference type="NCBIfam" id="TIGR01617">
    <property type="entry name" value="arsC_related"/>
    <property type="match status" value="1"/>
</dbReference>
<comment type="similarity">
    <text evidence="1">Belongs to the ArsC family.</text>
</comment>